<protein>
    <recommendedName>
        <fullName evidence="3">Lipoprotein</fullName>
    </recommendedName>
</protein>
<sequence>MIDTGSRITSRGTKAGVPVLRRLLPAAAVGAALLLAGCQSSGSGADGGGSSLKNFLLYGGATVPPEMPPDPEVIACPRFDVFEGGSAVRSGEGRSLRYQLAIRTTARECIPQPDGRHTVNVGVEVLALLGPTGGPGTYSAPLRISIKRDNTVLSTRTRQVSITIPAGEAQAMTRIVEEGFPLPEDTSNVLIEIGLGAPRR</sequence>
<keyword evidence="2" id="KW-1185">Reference proteome</keyword>
<accession>A0ABX0UY02</accession>
<name>A0ABX0UY02_9HYPH</name>
<dbReference type="RefSeq" id="WP_166947965.1">
    <property type="nucleotide sequence ID" value="NZ_JAASQI010000001.1"/>
</dbReference>
<dbReference type="Proteomes" id="UP001429580">
    <property type="component" value="Unassembled WGS sequence"/>
</dbReference>
<evidence type="ECO:0000313" key="2">
    <source>
        <dbReference type="Proteomes" id="UP001429580"/>
    </source>
</evidence>
<gene>
    <name evidence="1" type="ORF">FHS82_000283</name>
</gene>
<comment type="caution">
    <text evidence="1">The sequence shown here is derived from an EMBL/GenBank/DDBJ whole genome shotgun (WGS) entry which is preliminary data.</text>
</comment>
<organism evidence="1 2">
    <name type="scientific">Pseudochelatococcus lubricantis</name>
    <dbReference type="NCBI Taxonomy" id="1538102"/>
    <lineage>
        <taxon>Bacteria</taxon>
        <taxon>Pseudomonadati</taxon>
        <taxon>Pseudomonadota</taxon>
        <taxon>Alphaproteobacteria</taxon>
        <taxon>Hyphomicrobiales</taxon>
        <taxon>Chelatococcaceae</taxon>
        <taxon>Pseudochelatococcus</taxon>
    </lineage>
</organism>
<evidence type="ECO:0000313" key="1">
    <source>
        <dbReference type="EMBL" id="NIJ56470.1"/>
    </source>
</evidence>
<proteinExistence type="predicted"/>
<dbReference type="EMBL" id="JAASQI010000001">
    <property type="protein sequence ID" value="NIJ56470.1"/>
    <property type="molecule type" value="Genomic_DNA"/>
</dbReference>
<reference evidence="1 2" key="1">
    <citation type="submission" date="2020-03" db="EMBL/GenBank/DDBJ databases">
        <title>Genomic Encyclopedia of Type Strains, Phase IV (KMG-IV): sequencing the most valuable type-strain genomes for metagenomic binning, comparative biology and taxonomic classification.</title>
        <authorList>
            <person name="Goeker M."/>
        </authorList>
    </citation>
    <scope>NUCLEOTIDE SEQUENCE [LARGE SCALE GENOMIC DNA]</scope>
    <source>
        <strain evidence="1 2">DSM 103870</strain>
    </source>
</reference>
<evidence type="ECO:0008006" key="3">
    <source>
        <dbReference type="Google" id="ProtNLM"/>
    </source>
</evidence>